<comment type="similarity">
    <text evidence="2 5">Belongs to the flagella basal body rod proteins family.</text>
</comment>
<dbReference type="Pfam" id="PF07559">
    <property type="entry name" value="FlgE_D2"/>
    <property type="match status" value="1"/>
</dbReference>
<dbReference type="GO" id="GO:0009425">
    <property type="term" value="C:bacterial-type flagellum basal body"/>
    <property type="evidence" value="ECO:0007669"/>
    <property type="project" value="UniProtKB-SubCell"/>
</dbReference>
<organism evidence="9 10">
    <name type="scientific">Xanthomonas boreopolis</name>
    <dbReference type="NCBI Taxonomy" id="86183"/>
    <lineage>
        <taxon>Bacteria</taxon>
        <taxon>Pseudomonadati</taxon>
        <taxon>Pseudomonadota</taxon>
        <taxon>Gammaproteobacteria</taxon>
        <taxon>Lysobacterales</taxon>
        <taxon>Lysobacteraceae</taxon>
        <taxon>Xanthomonas</taxon>
    </lineage>
</organism>
<dbReference type="GO" id="GO:0071978">
    <property type="term" value="P:bacterial-type flagellum-dependent swarming motility"/>
    <property type="evidence" value="ECO:0007669"/>
    <property type="project" value="TreeGrafter"/>
</dbReference>
<evidence type="ECO:0000313" key="10">
    <source>
        <dbReference type="Proteomes" id="UP000623958"/>
    </source>
</evidence>
<dbReference type="NCBIfam" id="TIGR03506">
    <property type="entry name" value="FlgEFG_subfam"/>
    <property type="match status" value="1"/>
</dbReference>
<feature type="domain" description="Flagellar basal body rod protein N-terminal" evidence="6">
    <location>
        <begin position="3"/>
        <end position="33"/>
    </location>
</feature>
<keyword evidence="9" id="KW-0966">Cell projection</keyword>
<dbReference type="AlphaFoldDB" id="A0A919F4C0"/>
<evidence type="ECO:0000259" key="7">
    <source>
        <dbReference type="Pfam" id="PF06429"/>
    </source>
</evidence>
<dbReference type="Gene3D" id="2.60.98.20">
    <property type="entry name" value="Flagellar hook protein FlgE"/>
    <property type="match status" value="1"/>
</dbReference>
<protein>
    <recommendedName>
        <fullName evidence="3 5">Flagellar hook protein FlgE</fullName>
    </recommendedName>
</protein>
<dbReference type="NCBIfam" id="NF004238">
    <property type="entry name" value="PRK05682.1-1"/>
    <property type="match status" value="1"/>
</dbReference>
<proteinExistence type="inferred from homology"/>
<dbReference type="InterPro" id="IPR037058">
    <property type="entry name" value="Falgellar_hook_FlgE_sf"/>
</dbReference>
<dbReference type="RefSeq" id="WP_434028328.1">
    <property type="nucleotide sequence ID" value="NZ_BNBA01000001.1"/>
</dbReference>
<sequence length="407" mass="42350">MGFNTSLSGLRASNTDLNVTSNNIANSATTGFKESRAEFADIFMGSTYGIANNAVGSGTRVADIAQQFKQGNIDSTQNSLDVAISGEGFFNVAKNGSTLYTRAGNFQMDANGYVVTPEGYNLQVFAPNADGATVSTSQLQNLQLTGTSSAPKATTSVTTNVTLPANATAPTAAFDPADTDSYNYSTSVTVYDSLGISHVMTMYYVKTGANTWSQHTYVDGTDVTPVGGTTLQYSPSGTLIAPVNGTVALGTFTPTNGAAPLPLTLSVNGSAQFGESFGVNNLSQDGYATGNLSRFEINPDGMVYATFSNGNKTLLGQIALTTFNNKQGLAPQGNNCWAATAAAGSPRTGAPDSADFGSLQSGALEASTVDLTEQLVNMIVAQRNFQANAKMITTQDELTQTVININR</sequence>
<comment type="subcellular location">
    <subcellularLocation>
        <location evidence="1 5">Bacterial flagellum basal body</location>
    </subcellularLocation>
</comment>
<dbReference type="InterPro" id="IPR037925">
    <property type="entry name" value="FlgE/F/G-like"/>
</dbReference>
<dbReference type="InterPro" id="IPR001444">
    <property type="entry name" value="Flag_bb_rod_N"/>
</dbReference>
<dbReference type="InterPro" id="IPR011491">
    <property type="entry name" value="FlgE_D2"/>
</dbReference>
<keyword evidence="9" id="KW-0969">Cilium</keyword>
<evidence type="ECO:0000259" key="8">
    <source>
        <dbReference type="Pfam" id="PF07559"/>
    </source>
</evidence>
<evidence type="ECO:0000256" key="1">
    <source>
        <dbReference type="ARBA" id="ARBA00004117"/>
    </source>
</evidence>
<evidence type="ECO:0000256" key="4">
    <source>
        <dbReference type="ARBA" id="ARBA00023143"/>
    </source>
</evidence>
<reference evidence="9" key="2">
    <citation type="submission" date="2020-09" db="EMBL/GenBank/DDBJ databases">
        <authorList>
            <person name="Sun Q."/>
            <person name="Ohkuma M."/>
        </authorList>
    </citation>
    <scope>NUCLEOTIDE SEQUENCE</scope>
    <source>
        <strain evidence="9">JCM 13306</strain>
    </source>
</reference>
<dbReference type="GO" id="GO:0009424">
    <property type="term" value="C:bacterial-type flagellum hook"/>
    <property type="evidence" value="ECO:0007669"/>
    <property type="project" value="TreeGrafter"/>
</dbReference>
<accession>A0A919F4C0</accession>
<dbReference type="Pfam" id="PF06429">
    <property type="entry name" value="Flg_bbr_C"/>
    <property type="match status" value="1"/>
</dbReference>
<dbReference type="InterPro" id="IPR010930">
    <property type="entry name" value="Flg_bb/hook_C_dom"/>
</dbReference>
<dbReference type="PANTHER" id="PTHR30435:SF1">
    <property type="entry name" value="FLAGELLAR HOOK PROTEIN FLGE"/>
    <property type="match status" value="1"/>
</dbReference>
<name>A0A919F4C0_9XANT</name>
<evidence type="ECO:0000256" key="2">
    <source>
        <dbReference type="ARBA" id="ARBA00009677"/>
    </source>
</evidence>
<evidence type="ECO:0000313" key="9">
    <source>
        <dbReference type="EMBL" id="GHH46407.1"/>
    </source>
</evidence>
<dbReference type="InterPro" id="IPR020013">
    <property type="entry name" value="Flagellar_FlgE/F/G"/>
</dbReference>
<dbReference type="GO" id="GO:0005829">
    <property type="term" value="C:cytosol"/>
    <property type="evidence" value="ECO:0007669"/>
    <property type="project" value="TreeGrafter"/>
</dbReference>
<keyword evidence="9" id="KW-0282">Flagellum</keyword>
<evidence type="ECO:0000256" key="5">
    <source>
        <dbReference type="RuleBase" id="RU362116"/>
    </source>
</evidence>
<evidence type="ECO:0000256" key="3">
    <source>
        <dbReference type="ARBA" id="ARBA00019015"/>
    </source>
</evidence>
<keyword evidence="10" id="KW-1185">Reference proteome</keyword>
<feature type="domain" description="Flagellar hook protein FlgE D2" evidence="8">
    <location>
        <begin position="163"/>
        <end position="287"/>
    </location>
</feature>
<comment type="caution">
    <text evidence="9">The sequence shown here is derived from an EMBL/GenBank/DDBJ whole genome shotgun (WGS) entry which is preliminary data.</text>
</comment>
<comment type="function">
    <text evidence="5">A flexible structure which links the flagellar filament to the drive apparatus in the basal body.</text>
</comment>
<keyword evidence="4 5" id="KW-0975">Bacterial flagellum</keyword>
<dbReference type="Pfam" id="PF00460">
    <property type="entry name" value="Flg_bb_rod"/>
    <property type="match status" value="1"/>
</dbReference>
<dbReference type="Proteomes" id="UP000623958">
    <property type="component" value="Unassembled WGS sequence"/>
</dbReference>
<reference evidence="9" key="1">
    <citation type="journal article" date="2014" name="Int. J. Syst. Evol. Microbiol.">
        <title>Complete genome sequence of Corynebacterium casei LMG S-19264T (=DSM 44701T), isolated from a smear-ripened cheese.</title>
        <authorList>
            <consortium name="US DOE Joint Genome Institute (JGI-PGF)"/>
            <person name="Walter F."/>
            <person name="Albersmeier A."/>
            <person name="Kalinowski J."/>
            <person name="Ruckert C."/>
        </authorList>
    </citation>
    <scope>NUCLEOTIDE SEQUENCE</scope>
    <source>
        <strain evidence="9">JCM 13306</strain>
    </source>
</reference>
<evidence type="ECO:0000259" key="6">
    <source>
        <dbReference type="Pfam" id="PF00460"/>
    </source>
</evidence>
<gene>
    <name evidence="9" type="primary">flgE</name>
    <name evidence="9" type="ORF">GCM10009090_01450</name>
</gene>
<dbReference type="PANTHER" id="PTHR30435">
    <property type="entry name" value="FLAGELLAR PROTEIN"/>
    <property type="match status" value="1"/>
</dbReference>
<feature type="domain" description="Flagellar basal-body/hook protein C-terminal" evidence="7">
    <location>
        <begin position="360"/>
        <end position="405"/>
    </location>
</feature>
<dbReference type="EMBL" id="BNBA01000001">
    <property type="protein sequence ID" value="GHH46407.1"/>
    <property type="molecule type" value="Genomic_DNA"/>
</dbReference>
<dbReference type="SUPFAM" id="SSF117143">
    <property type="entry name" value="Flagellar hook protein flgE"/>
    <property type="match status" value="1"/>
</dbReference>